<feature type="compositionally biased region" description="Basic and acidic residues" evidence="1">
    <location>
        <begin position="60"/>
        <end position="78"/>
    </location>
</feature>
<comment type="caution">
    <text evidence="3">The sequence shown here is derived from an EMBL/GenBank/DDBJ whole genome shotgun (WGS) entry which is preliminary data.</text>
</comment>
<reference evidence="4" key="1">
    <citation type="journal article" date="2019" name="Int. J. Syst. Evol. Microbiol.">
        <title>The Global Catalogue of Microorganisms (GCM) 10K type strain sequencing project: providing services to taxonomists for standard genome sequencing and annotation.</title>
        <authorList>
            <consortium name="The Broad Institute Genomics Platform"/>
            <consortium name="The Broad Institute Genome Sequencing Center for Infectious Disease"/>
            <person name="Wu L."/>
            <person name="Ma J."/>
        </authorList>
    </citation>
    <scope>NUCLEOTIDE SEQUENCE [LARGE SCALE GENOMIC DNA]</scope>
    <source>
        <strain evidence="4">CGMCC 4.7396</strain>
    </source>
</reference>
<protein>
    <submittedName>
        <fullName evidence="3">Alpha/beta fold hydrolase</fullName>
    </submittedName>
</protein>
<evidence type="ECO:0000259" key="2">
    <source>
        <dbReference type="Pfam" id="PF00561"/>
    </source>
</evidence>
<dbReference type="EMBL" id="JBHRWO010000010">
    <property type="protein sequence ID" value="MFC3493038.1"/>
    <property type="molecule type" value="Genomic_DNA"/>
</dbReference>
<evidence type="ECO:0000313" key="4">
    <source>
        <dbReference type="Proteomes" id="UP001595712"/>
    </source>
</evidence>
<dbReference type="Proteomes" id="UP001595712">
    <property type="component" value="Unassembled WGS sequence"/>
</dbReference>
<dbReference type="InterPro" id="IPR000073">
    <property type="entry name" value="AB_hydrolase_1"/>
</dbReference>
<feature type="domain" description="AB hydrolase-1" evidence="2">
    <location>
        <begin position="27"/>
        <end position="162"/>
    </location>
</feature>
<sequence>MTEPKSHTIEASGAVLHYDVRDGSGDKPVLFLIGSPMAAPGFATLASHFTDRTVVTYDPRGSERSVRTDGADETQVEEHADDLRRIIDAVGAGPVDLFASSGGAVNALALVARHPEQVRTLVAHEPPATRELPDHEAALAVCKDIRETYFAAGNGPAMAKFIALVMHQGPITAEYLDRPAPDPAAFGLPTEDDGNRDDPLLAQNMWTCNAYRHDFDALRNAATEVVIGVGATTGEALPARTARAVAARLGIAPTTFPGDHGGFLGGEYGQTGEPEAFAAKLHEVLDD</sequence>
<evidence type="ECO:0000256" key="1">
    <source>
        <dbReference type="SAM" id="MobiDB-lite"/>
    </source>
</evidence>
<feature type="region of interest" description="Disordered" evidence="1">
    <location>
        <begin position="59"/>
        <end position="78"/>
    </location>
</feature>
<keyword evidence="3" id="KW-0378">Hydrolase</keyword>
<gene>
    <name evidence="3" type="ORF">ACFO8M_11130</name>
</gene>
<dbReference type="PANTHER" id="PTHR43798">
    <property type="entry name" value="MONOACYLGLYCEROL LIPASE"/>
    <property type="match status" value="1"/>
</dbReference>
<accession>A0ABV7Q1A9</accession>
<dbReference type="RefSeq" id="WP_387974707.1">
    <property type="nucleotide sequence ID" value="NZ_JBHRWO010000010.1"/>
</dbReference>
<dbReference type="InterPro" id="IPR029058">
    <property type="entry name" value="AB_hydrolase_fold"/>
</dbReference>
<dbReference type="InterPro" id="IPR050266">
    <property type="entry name" value="AB_hydrolase_sf"/>
</dbReference>
<proteinExistence type="predicted"/>
<name>A0ABV7Q1A9_9ACTN</name>
<dbReference type="Gene3D" id="3.40.50.1820">
    <property type="entry name" value="alpha/beta hydrolase"/>
    <property type="match status" value="1"/>
</dbReference>
<dbReference type="GO" id="GO:0016787">
    <property type="term" value="F:hydrolase activity"/>
    <property type="evidence" value="ECO:0007669"/>
    <property type="project" value="UniProtKB-KW"/>
</dbReference>
<organism evidence="3 4">
    <name type="scientific">Glycomyces rhizosphaerae</name>
    <dbReference type="NCBI Taxonomy" id="2054422"/>
    <lineage>
        <taxon>Bacteria</taxon>
        <taxon>Bacillati</taxon>
        <taxon>Actinomycetota</taxon>
        <taxon>Actinomycetes</taxon>
        <taxon>Glycomycetales</taxon>
        <taxon>Glycomycetaceae</taxon>
        <taxon>Glycomyces</taxon>
    </lineage>
</organism>
<dbReference type="PANTHER" id="PTHR43798:SF33">
    <property type="entry name" value="HYDROLASE, PUTATIVE (AFU_ORTHOLOGUE AFUA_2G14860)-RELATED"/>
    <property type="match status" value="1"/>
</dbReference>
<evidence type="ECO:0000313" key="3">
    <source>
        <dbReference type="EMBL" id="MFC3493038.1"/>
    </source>
</evidence>
<dbReference type="SUPFAM" id="SSF53474">
    <property type="entry name" value="alpha/beta-Hydrolases"/>
    <property type="match status" value="1"/>
</dbReference>
<keyword evidence="4" id="KW-1185">Reference proteome</keyword>
<dbReference type="Pfam" id="PF00561">
    <property type="entry name" value="Abhydrolase_1"/>
    <property type="match status" value="1"/>
</dbReference>